<feature type="transmembrane region" description="Helical" evidence="6">
    <location>
        <begin position="326"/>
        <end position="347"/>
    </location>
</feature>
<evidence type="ECO:0000313" key="8">
    <source>
        <dbReference type="Proteomes" id="UP000004191"/>
    </source>
</evidence>
<protein>
    <recommendedName>
        <fullName evidence="9">Polysaccharide biosynthesis protein C-terminal domain-containing protein</fullName>
    </recommendedName>
</protein>
<evidence type="ECO:0000256" key="2">
    <source>
        <dbReference type="ARBA" id="ARBA00022475"/>
    </source>
</evidence>
<sequence length="472" mass="53198">MDRKRYLLKNTALFTLGNIGSRFITFLLVPLYTNVLTPVQYGEVDLIVTLATVLVPILTLNFGEAVMRFSLDKGGKDNLSIMKNGWIAMAISIVIALILMPLLYLYNGFSVSPIIIMLYCLSQGFSVIAICNLRGKEKLLDFSLINILQTFLIAVLNILFLVVLKQGIEGYFTSYIIANIIVTLISFYRGEAYTALRFGKVDNRLFREMVKYSMFLIPTSLMWWIMNSSDRVMVSSMVGVKANGIYAISYKIPSILSSFSIIFNQAWSYSAIRESESDDSEAYSNSIYRKMFVTLTLLTGLFLATIKPLLSVYVSKSYFEAWQYTPYLLIGFMFLTLATFLSTSYTVHKDSRGFLISGMVGAILNVILNWALIPQVGVAGAAFATGISYFLVFIFRGIHTRKYLVIKLFDKKGLISTAILIVMSITLFYFDKIQGILLAVEFAALLFIYKKEVITGLKQTKKLVSKIISRKK</sequence>
<organism evidence="7 8">
    <name type="scientific">Helcococcus kunzii ATCC 51366</name>
    <dbReference type="NCBI Taxonomy" id="883114"/>
    <lineage>
        <taxon>Bacteria</taxon>
        <taxon>Bacillati</taxon>
        <taxon>Bacillota</taxon>
        <taxon>Tissierellia</taxon>
        <taxon>Tissierellales</taxon>
        <taxon>Peptoniphilaceae</taxon>
        <taxon>Helcococcus</taxon>
    </lineage>
</organism>
<dbReference type="AlphaFoldDB" id="H3NLC1"/>
<dbReference type="RefSeq" id="WP_005396914.1">
    <property type="nucleotide sequence ID" value="NZ_JH601088.1"/>
</dbReference>
<accession>H3NLC1</accession>
<dbReference type="Pfam" id="PF01943">
    <property type="entry name" value="Polysacc_synt"/>
    <property type="match status" value="1"/>
</dbReference>
<dbReference type="eggNOG" id="COG2244">
    <property type="taxonomic scope" value="Bacteria"/>
</dbReference>
<keyword evidence="2" id="KW-1003">Cell membrane</keyword>
<name>H3NLC1_9FIRM</name>
<dbReference type="PANTHER" id="PTHR30250:SF11">
    <property type="entry name" value="O-ANTIGEN TRANSPORTER-RELATED"/>
    <property type="match status" value="1"/>
</dbReference>
<dbReference type="InterPro" id="IPR050833">
    <property type="entry name" value="Poly_Biosynth_Transport"/>
</dbReference>
<evidence type="ECO:0000256" key="6">
    <source>
        <dbReference type="SAM" id="Phobius"/>
    </source>
</evidence>
<keyword evidence="8" id="KW-1185">Reference proteome</keyword>
<evidence type="ECO:0000256" key="4">
    <source>
        <dbReference type="ARBA" id="ARBA00022989"/>
    </source>
</evidence>
<feature type="transmembrane region" description="Helical" evidence="6">
    <location>
        <begin position="12"/>
        <end position="32"/>
    </location>
</feature>
<dbReference type="InterPro" id="IPR002797">
    <property type="entry name" value="Polysacc_synth"/>
</dbReference>
<feature type="transmembrane region" description="Helical" evidence="6">
    <location>
        <begin position="111"/>
        <end position="131"/>
    </location>
</feature>
<dbReference type="GeneID" id="96998121"/>
<evidence type="ECO:0000313" key="7">
    <source>
        <dbReference type="EMBL" id="EHR36002.1"/>
    </source>
</evidence>
<feature type="transmembrane region" description="Helical" evidence="6">
    <location>
        <begin position="436"/>
        <end position="453"/>
    </location>
</feature>
<keyword evidence="5 6" id="KW-0472">Membrane</keyword>
<evidence type="ECO:0008006" key="9">
    <source>
        <dbReference type="Google" id="ProtNLM"/>
    </source>
</evidence>
<feature type="transmembrane region" description="Helical" evidence="6">
    <location>
        <begin position="287"/>
        <end position="306"/>
    </location>
</feature>
<feature type="transmembrane region" description="Helical" evidence="6">
    <location>
        <begin position="354"/>
        <end position="373"/>
    </location>
</feature>
<evidence type="ECO:0000256" key="3">
    <source>
        <dbReference type="ARBA" id="ARBA00022692"/>
    </source>
</evidence>
<reference evidence="7 8" key="1">
    <citation type="submission" date="2012-01" db="EMBL/GenBank/DDBJ databases">
        <title>The Genome Sequence of Helcococcus kunzii ATCC 51366.</title>
        <authorList>
            <consortium name="The Broad Institute Genome Sequencing Platform"/>
            <person name="Earl A."/>
            <person name="Ward D."/>
            <person name="Feldgarden M."/>
            <person name="Gevers D."/>
            <person name="Huys G."/>
            <person name="Young S.K."/>
            <person name="Zeng Q."/>
            <person name="Gargeya S."/>
            <person name="Fitzgerald M."/>
            <person name="Haas B."/>
            <person name="Abouelleil A."/>
            <person name="Alvarado L."/>
            <person name="Arachchi H.M."/>
            <person name="Berlin A."/>
            <person name="Chapman S.B."/>
            <person name="Gearin G."/>
            <person name="Goldberg J."/>
            <person name="Griggs A."/>
            <person name="Gujja S."/>
            <person name="Hansen M."/>
            <person name="Heiman D."/>
            <person name="Howarth C."/>
            <person name="Larimer J."/>
            <person name="Lui A."/>
            <person name="MacDonald P.J.P."/>
            <person name="McCowen C."/>
            <person name="Montmayeur A."/>
            <person name="Murphy C."/>
            <person name="Neiman D."/>
            <person name="Pearson M."/>
            <person name="Priest M."/>
            <person name="Roberts A."/>
            <person name="Saif S."/>
            <person name="Shea T."/>
            <person name="Sisk P."/>
            <person name="Stolte C."/>
            <person name="Sykes S."/>
            <person name="Wortman J."/>
            <person name="Nusbaum C."/>
            <person name="Birren B."/>
        </authorList>
    </citation>
    <scope>NUCLEOTIDE SEQUENCE [LARGE SCALE GENOMIC DNA]</scope>
    <source>
        <strain evidence="7 8">ATCC 51366</strain>
    </source>
</reference>
<dbReference type="Proteomes" id="UP000004191">
    <property type="component" value="Unassembled WGS sequence"/>
</dbReference>
<keyword evidence="4 6" id="KW-1133">Transmembrane helix</keyword>
<evidence type="ECO:0000256" key="5">
    <source>
        <dbReference type="ARBA" id="ARBA00023136"/>
    </source>
</evidence>
<feature type="transmembrane region" description="Helical" evidence="6">
    <location>
        <begin position="379"/>
        <end position="398"/>
    </location>
</feature>
<feature type="transmembrane region" description="Helical" evidence="6">
    <location>
        <begin position="413"/>
        <end position="430"/>
    </location>
</feature>
<comment type="caution">
    <text evidence="7">The sequence shown here is derived from an EMBL/GenBank/DDBJ whole genome shotgun (WGS) entry which is preliminary data.</text>
</comment>
<feature type="transmembrane region" description="Helical" evidence="6">
    <location>
        <begin position="84"/>
        <end position="105"/>
    </location>
</feature>
<gene>
    <name evidence="7" type="ORF">HMPREF9709_00098</name>
</gene>
<feature type="transmembrane region" description="Helical" evidence="6">
    <location>
        <begin position="209"/>
        <end position="226"/>
    </location>
</feature>
<dbReference type="HOGENOM" id="CLU_022017_7_4_9"/>
<dbReference type="STRING" id="883114.HMPREF9709_00098"/>
<dbReference type="GO" id="GO:0005886">
    <property type="term" value="C:plasma membrane"/>
    <property type="evidence" value="ECO:0007669"/>
    <property type="project" value="UniProtKB-SubCell"/>
</dbReference>
<feature type="transmembrane region" description="Helical" evidence="6">
    <location>
        <begin position="44"/>
        <end position="63"/>
    </location>
</feature>
<dbReference type="PANTHER" id="PTHR30250">
    <property type="entry name" value="PST FAMILY PREDICTED COLANIC ACID TRANSPORTER"/>
    <property type="match status" value="1"/>
</dbReference>
<keyword evidence="3 6" id="KW-0812">Transmembrane</keyword>
<comment type="subcellular location">
    <subcellularLocation>
        <location evidence="1">Cell membrane</location>
        <topology evidence="1">Multi-pass membrane protein</topology>
    </subcellularLocation>
</comment>
<proteinExistence type="predicted"/>
<feature type="transmembrane region" description="Helical" evidence="6">
    <location>
        <begin position="246"/>
        <end position="267"/>
    </location>
</feature>
<dbReference type="EMBL" id="AGEI01000003">
    <property type="protein sequence ID" value="EHR36002.1"/>
    <property type="molecule type" value="Genomic_DNA"/>
</dbReference>
<feature type="transmembrane region" description="Helical" evidence="6">
    <location>
        <begin position="143"/>
        <end position="164"/>
    </location>
</feature>
<feature type="transmembrane region" description="Helical" evidence="6">
    <location>
        <begin position="170"/>
        <end position="188"/>
    </location>
</feature>
<evidence type="ECO:0000256" key="1">
    <source>
        <dbReference type="ARBA" id="ARBA00004651"/>
    </source>
</evidence>